<comment type="caution">
    <text evidence="3">The sequence shown here is derived from an EMBL/GenBank/DDBJ whole genome shotgun (WGS) entry which is preliminary data.</text>
</comment>
<dbReference type="Proteomes" id="UP000024635">
    <property type="component" value="Unassembled WGS sequence"/>
</dbReference>
<keyword evidence="4" id="KW-1185">Reference proteome</keyword>
<feature type="compositionally biased region" description="Basic and acidic residues" evidence="1">
    <location>
        <begin position="63"/>
        <end position="107"/>
    </location>
</feature>
<evidence type="ECO:0000256" key="2">
    <source>
        <dbReference type="SAM" id="SignalP"/>
    </source>
</evidence>
<keyword evidence="2" id="KW-0732">Signal</keyword>
<name>A0A016V2C4_9BILA</name>
<evidence type="ECO:0000313" key="4">
    <source>
        <dbReference type="Proteomes" id="UP000024635"/>
    </source>
</evidence>
<feature type="signal peptide" evidence="2">
    <location>
        <begin position="1"/>
        <end position="18"/>
    </location>
</feature>
<evidence type="ECO:0000256" key="1">
    <source>
        <dbReference type="SAM" id="MobiDB-lite"/>
    </source>
</evidence>
<accession>A0A016V2C4</accession>
<evidence type="ECO:0008006" key="5">
    <source>
        <dbReference type="Google" id="ProtNLM"/>
    </source>
</evidence>
<dbReference type="AlphaFoldDB" id="A0A016V2C4"/>
<gene>
    <name evidence="3" type="primary">Acey_s0020.g28</name>
    <name evidence="3" type="ORF">Y032_0020g28</name>
</gene>
<feature type="chain" id="PRO_5001492908" description="Secreted protein" evidence="2">
    <location>
        <begin position="19"/>
        <end position="119"/>
    </location>
</feature>
<reference evidence="4" key="1">
    <citation type="journal article" date="2015" name="Nat. Genet.">
        <title>The genome and transcriptome of the zoonotic hookworm Ancylostoma ceylanicum identify infection-specific gene families.</title>
        <authorList>
            <person name="Schwarz E.M."/>
            <person name="Hu Y."/>
            <person name="Antoshechkin I."/>
            <person name="Miller M.M."/>
            <person name="Sternberg P.W."/>
            <person name="Aroian R.V."/>
        </authorList>
    </citation>
    <scope>NUCLEOTIDE SEQUENCE</scope>
    <source>
        <strain evidence="4">HY135</strain>
    </source>
</reference>
<feature type="compositionally biased region" description="Basic and acidic residues" evidence="1">
    <location>
        <begin position="19"/>
        <end position="28"/>
    </location>
</feature>
<proteinExistence type="predicted"/>
<dbReference type="EMBL" id="JARK01001356">
    <property type="protein sequence ID" value="EYC21157.1"/>
    <property type="molecule type" value="Genomic_DNA"/>
</dbReference>
<organism evidence="3 4">
    <name type="scientific">Ancylostoma ceylanicum</name>
    <dbReference type="NCBI Taxonomy" id="53326"/>
    <lineage>
        <taxon>Eukaryota</taxon>
        <taxon>Metazoa</taxon>
        <taxon>Ecdysozoa</taxon>
        <taxon>Nematoda</taxon>
        <taxon>Chromadorea</taxon>
        <taxon>Rhabditida</taxon>
        <taxon>Rhabditina</taxon>
        <taxon>Rhabditomorpha</taxon>
        <taxon>Strongyloidea</taxon>
        <taxon>Ancylostomatidae</taxon>
        <taxon>Ancylostomatinae</taxon>
        <taxon>Ancylostoma</taxon>
    </lineage>
</organism>
<feature type="compositionally biased region" description="Low complexity" evidence="1">
    <location>
        <begin position="40"/>
        <end position="50"/>
    </location>
</feature>
<feature type="region of interest" description="Disordered" evidence="1">
    <location>
        <begin position="19"/>
        <end position="119"/>
    </location>
</feature>
<evidence type="ECO:0000313" key="3">
    <source>
        <dbReference type="EMBL" id="EYC21157.1"/>
    </source>
</evidence>
<sequence length="119" mass="13991">MALIVAIVLLVVRNRKLGKETDDKEKSLRASIQSRESEEPSYPFPEYSGENDASAPAQWNRVTDQEAVERIDAEIRKERKKERENEKQKEQERSRRKRERESRKEKEEQDEGSASQEDS</sequence>
<protein>
    <recommendedName>
        <fullName evidence="5">Secreted protein</fullName>
    </recommendedName>
</protein>